<gene>
    <name evidence="1" type="ORF">HMPREF1050_1125</name>
</gene>
<evidence type="ECO:0008006" key="3">
    <source>
        <dbReference type="Google" id="ProtNLM"/>
    </source>
</evidence>
<reference evidence="1 2" key="1">
    <citation type="submission" date="2012-02" db="EMBL/GenBank/DDBJ databases">
        <authorList>
            <person name="Harkins D.M."/>
            <person name="Madupu R."/>
            <person name="Durkin A.S."/>
            <person name="Torralba M."/>
            <person name="Methe B."/>
            <person name="Sutton G.G."/>
            <person name="Nelson K.E."/>
        </authorList>
    </citation>
    <scope>NUCLEOTIDE SEQUENCE [LARGE SCALE GENOMIC DNA]</scope>
    <source>
        <strain evidence="1 2">HK385</strain>
    </source>
</reference>
<evidence type="ECO:0000313" key="1">
    <source>
        <dbReference type="EMBL" id="EIJ70752.1"/>
    </source>
</evidence>
<organism evidence="1 2">
    <name type="scientific">Haemophilus parahaemolyticus HK385</name>
    <dbReference type="NCBI Taxonomy" id="1095744"/>
    <lineage>
        <taxon>Bacteria</taxon>
        <taxon>Pseudomonadati</taxon>
        <taxon>Pseudomonadota</taxon>
        <taxon>Gammaproteobacteria</taxon>
        <taxon>Pasteurellales</taxon>
        <taxon>Pasteurellaceae</taxon>
        <taxon>Haemophilus</taxon>
    </lineage>
</organism>
<protein>
    <recommendedName>
        <fullName evidence="3">Outer membrane protein</fullName>
    </recommendedName>
</protein>
<accession>A0ABP2P2N8</accession>
<dbReference type="EMBL" id="AJSW01000028">
    <property type="protein sequence ID" value="EIJ70752.1"/>
    <property type="molecule type" value="Genomic_DNA"/>
</dbReference>
<dbReference type="Proteomes" id="UP000003016">
    <property type="component" value="Unassembled WGS sequence"/>
</dbReference>
<evidence type="ECO:0000313" key="2">
    <source>
        <dbReference type="Proteomes" id="UP000003016"/>
    </source>
</evidence>
<name>A0ABP2P2N8_HAEPH</name>
<sequence length="382" mass="45189">MQPELLIRCECVLRAIIQSSQAVDFAKVFAYQTAFSFNPFEPLSVLDYYLSYSNQSKRFTMNRSRYLIPAFIATISLSAYAEQSNAEETENTWADQQHKTVKQSLHSWSNNINDWLGETDQNKPASASLRVMMDMEWNRYSHFTYKPRVRGKIKLPVLKKHLSVVFGDEDIENQSRDKNRVGKNYENLERNRNYNARQTRNDNASMALRWSNAAKEFGVKTDFDVGLRSMGDIFGRLRISKKQEWTENFSTRLEQIYRYGSRSRHYLRTNLENRYIDSDSTFIMNHTFLQYTHNKEEETGWGNSLYRQHTFSGFKTLSYGIFTGGRFDKDRSKFNTWGPFVTYRQPILRKWLFIQPEISLYNDKDNNRGHHFNGFMRLEAVF</sequence>
<comment type="caution">
    <text evidence="1">The sequence shown here is derived from an EMBL/GenBank/DDBJ whole genome shotgun (WGS) entry which is preliminary data.</text>
</comment>
<proteinExistence type="predicted"/>
<keyword evidence="2" id="KW-1185">Reference proteome</keyword>